<proteinExistence type="predicted"/>
<evidence type="ECO:0000259" key="1">
    <source>
        <dbReference type="Pfam" id="PF08818"/>
    </source>
</evidence>
<evidence type="ECO:0000313" key="2">
    <source>
        <dbReference type="EMBL" id="GLW89441.1"/>
    </source>
</evidence>
<accession>A0A9W6QG32</accession>
<keyword evidence="3" id="KW-1185">Reference proteome</keyword>
<dbReference type="AlphaFoldDB" id="A0A9W6QG32"/>
<name>A0A9W6QG32_9PSEU</name>
<dbReference type="Pfam" id="PF08818">
    <property type="entry name" value="DUF1801"/>
    <property type="match status" value="1"/>
</dbReference>
<gene>
    <name evidence="2" type="ORF">Aglo03_02570</name>
</gene>
<reference evidence="2" key="1">
    <citation type="submission" date="2023-02" db="EMBL/GenBank/DDBJ databases">
        <title>Actinokineospora globicatena NBRC 15670.</title>
        <authorList>
            <person name="Ichikawa N."/>
            <person name="Sato H."/>
            <person name="Tonouchi N."/>
        </authorList>
    </citation>
    <scope>NUCLEOTIDE SEQUENCE</scope>
    <source>
        <strain evidence="2">NBRC 15670</strain>
    </source>
</reference>
<dbReference type="InterPro" id="IPR014922">
    <property type="entry name" value="YdhG-like"/>
</dbReference>
<dbReference type="SUPFAM" id="SSF159888">
    <property type="entry name" value="YdhG-like"/>
    <property type="match status" value="1"/>
</dbReference>
<feature type="domain" description="YdhG-like" evidence="1">
    <location>
        <begin position="15"/>
        <end position="110"/>
    </location>
</feature>
<sequence>MTTVAEYNAALPADQREIADALTALIEAVLPGTGAVWHGHPVWSLGAAPGKQPVCLVKAYPRYVTFGLWRGQELADPSGLVAGSRAMASIKVTAVADIDAAQITTWLQQARALEA</sequence>
<protein>
    <recommendedName>
        <fullName evidence="1">YdhG-like domain-containing protein</fullName>
    </recommendedName>
</protein>
<evidence type="ECO:0000313" key="3">
    <source>
        <dbReference type="Proteomes" id="UP001165042"/>
    </source>
</evidence>
<comment type="caution">
    <text evidence="2">The sequence shown here is derived from an EMBL/GenBank/DDBJ whole genome shotgun (WGS) entry which is preliminary data.</text>
</comment>
<dbReference type="Proteomes" id="UP001165042">
    <property type="component" value="Unassembled WGS sequence"/>
</dbReference>
<dbReference type="EMBL" id="BSSD01000001">
    <property type="protein sequence ID" value="GLW89441.1"/>
    <property type="molecule type" value="Genomic_DNA"/>
</dbReference>
<organism evidence="2 3">
    <name type="scientific">Actinokineospora globicatena</name>
    <dbReference type="NCBI Taxonomy" id="103729"/>
    <lineage>
        <taxon>Bacteria</taxon>
        <taxon>Bacillati</taxon>
        <taxon>Actinomycetota</taxon>
        <taxon>Actinomycetes</taxon>
        <taxon>Pseudonocardiales</taxon>
        <taxon>Pseudonocardiaceae</taxon>
        <taxon>Actinokineospora</taxon>
    </lineage>
</organism>
<dbReference type="RefSeq" id="WP_285606733.1">
    <property type="nucleotide sequence ID" value="NZ_BSSD01000001.1"/>
</dbReference>